<feature type="transmembrane region" description="Helical" evidence="1">
    <location>
        <begin position="111"/>
        <end position="129"/>
    </location>
</feature>
<feature type="transmembrane region" description="Helical" evidence="1">
    <location>
        <begin position="7"/>
        <end position="26"/>
    </location>
</feature>
<evidence type="ECO:0000313" key="2">
    <source>
        <dbReference type="EMBL" id="NNV55766.1"/>
    </source>
</evidence>
<reference evidence="2" key="1">
    <citation type="submission" date="2019-10" db="EMBL/GenBank/DDBJ databases">
        <title>Draft genome sequence of Panacibacter sp. KCS-6.</title>
        <authorList>
            <person name="Yim K.J."/>
        </authorList>
    </citation>
    <scope>NUCLEOTIDE SEQUENCE</scope>
    <source>
        <strain evidence="2">KCS-6</strain>
    </source>
</reference>
<proteinExistence type="predicted"/>
<keyword evidence="1" id="KW-0472">Membrane</keyword>
<keyword evidence="1" id="KW-1133">Transmembrane helix</keyword>
<feature type="transmembrane region" description="Helical" evidence="1">
    <location>
        <begin position="46"/>
        <end position="67"/>
    </location>
</feature>
<protein>
    <submittedName>
        <fullName evidence="2">Uncharacterized protein</fullName>
    </submittedName>
</protein>
<organism evidence="2 3">
    <name type="scientific">Limnovirga soli</name>
    <dbReference type="NCBI Taxonomy" id="2656915"/>
    <lineage>
        <taxon>Bacteria</taxon>
        <taxon>Pseudomonadati</taxon>
        <taxon>Bacteroidota</taxon>
        <taxon>Chitinophagia</taxon>
        <taxon>Chitinophagales</taxon>
        <taxon>Chitinophagaceae</taxon>
        <taxon>Limnovirga</taxon>
    </lineage>
</organism>
<dbReference type="RefSeq" id="WP_171607696.1">
    <property type="nucleotide sequence ID" value="NZ_WHPF01000006.1"/>
</dbReference>
<gene>
    <name evidence="2" type="ORF">GD597_09870</name>
</gene>
<name>A0A8J8FCX9_9BACT</name>
<feature type="transmembrane region" description="Helical" evidence="1">
    <location>
        <begin position="79"/>
        <end position="99"/>
    </location>
</feature>
<keyword evidence="1" id="KW-0812">Transmembrane</keyword>
<sequence length="146" mass="15729">MKSTFSIPVLFTVRTVFIAIFVNTIVCSSHILTDTDYTFTSILQTLGFASSVSALLFVPVAVIVFLLAQLRKKVKPDTLFWVITIIAIAATFVACDVFSDVFADYASKGSATGVFAGIATFSILVSLSAQYPLFIGEKEETVTAHA</sequence>
<dbReference type="EMBL" id="WHPF01000006">
    <property type="protein sequence ID" value="NNV55766.1"/>
    <property type="molecule type" value="Genomic_DNA"/>
</dbReference>
<dbReference type="AlphaFoldDB" id="A0A8J8FCX9"/>
<accession>A0A8J8FCX9</accession>
<comment type="caution">
    <text evidence="2">The sequence shown here is derived from an EMBL/GenBank/DDBJ whole genome shotgun (WGS) entry which is preliminary data.</text>
</comment>
<evidence type="ECO:0000313" key="3">
    <source>
        <dbReference type="Proteomes" id="UP000598971"/>
    </source>
</evidence>
<evidence type="ECO:0000256" key="1">
    <source>
        <dbReference type="SAM" id="Phobius"/>
    </source>
</evidence>
<keyword evidence="3" id="KW-1185">Reference proteome</keyword>
<dbReference type="Proteomes" id="UP000598971">
    <property type="component" value="Unassembled WGS sequence"/>
</dbReference>